<proteinExistence type="predicted"/>
<feature type="domain" description="Bacterial Ig-like" evidence="2">
    <location>
        <begin position="491"/>
        <end position="580"/>
    </location>
</feature>
<dbReference type="InterPro" id="IPR044016">
    <property type="entry name" value="Big_13"/>
</dbReference>
<feature type="domain" description="Bacterial Ig-like" evidence="2">
    <location>
        <begin position="290"/>
        <end position="377"/>
    </location>
</feature>
<feature type="domain" description="Bacterial Ig-like" evidence="2">
    <location>
        <begin position="391"/>
        <end position="487"/>
    </location>
</feature>
<gene>
    <name evidence="3" type="ORF">NCTC12420_04420</name>
</gene>
<reference evidence="3 4" key="1">
    <citation type="submission" date="2018-06" db="EMBL/GenBank/DDBJ databases">
        <authorList>
            <consortium name="Pathogen Informatics"/>
            <person name="Doyle S."/>
        </authorList>
    </citation>
    <scope>NUCLEOTIDE SEQUENCE [LARGE SCALE GENOMIC DNA]</scope>
    <source>
        <strain evidence="3 4">NCTC12420</strain>
    </source>
</reference>
<dbReference type="EMBL" id="UGYB01000001">
    <property type="protein sequence ID" value="SUI04560.1"/>
    <property type="molecule type" value="Genomic_DNA"/>
</dbReference>
<sequence>MEGTAGNNTTQLARPMLSGMAEPGSLVTVTFKGATYTASVDDTGRWKLTLPKDAESGLNEYTVTSKDLAGNTATITGNFNYVPSGVVPPKVTAQLDAESDSGIKGDNITNDNTPKIVGQATPDTMIVLTIAGQSYTTTAAADGSWSIEVTHPLNEGFNEYTVTATDTGTGLSAITTNNVFIDTLNPISTVGLTKDSDTGTKGDMITKSTKPVFTGKTEPGAEISLKIDGQIVTTTANHNGNWTLQGPTWGLPPNYTANYTVIVTDKAGNQTTTKGTLITDNAAPSLTRSELHSNSDTGDKDRYWTNDLTPTLTGRVEPGSKLTIRINNKTYNVTDIATDGTWKFTLPKGLIPDNGTYHTVRFYMTATDAAGNTSTNNDAIYICKRKLTITSGLSDETDSDTKGDNLTSVTKPTLEGTIAGGQANDNLRGTITIGGKTYPLTITAGGTKWSFTVPNSAPLSSGAHDYTLTFTDKFGTKTTHTATVTISTLIGYLSPEDDTGVVGDNLTQNTSPSLSGKASIGATLRIEFNAQEYTIPVNADGVWTFTLPGAPFVEGEYHYTLTEIVGHSVTSFNGSFTIDQTPPEITGGLRASDATPNDPSASRWSNPTFSGKAEPNREVIVEINGKRYSTTSDSNGNWQILLQDVNLLPGTRYDYTITSTDAAGNNGVLHGTITDVITAPEIQFGTHEDYLIGTADSINSVFYKDSSPVIIGRGNPGDTITIRKGAGGAGPLTTVVDADGNWKIQLPASEFPADTPPGRILHLESYRNR</sequence>
<organism evidence="3 4">
    <name type="scientific">Salmonella enterica subsp. indica</name>
    <dbReference type="NCBI Taxonomy" id="59207"/>
    <lineage>
        <taxon>Bacteria</taxon>
        <taxon>Pseudomonadati</taxon>
        <taxon>Pseudomonadota</taxon>
        <taxon>Gammaproteobacteria</taxon>
        <taxon>Enterobacterales</taxon>
        <taxon>Enterobacteriaceae</taxon>
        <taxon>Salmonella</taxon>
    </lineage>
</organism>
<evidence type="ECO:0000313" key="3">
    <source>
        <dbReference type="EMBL" id="SUI04560.1"/>
    </source>
</evidence>
<feature type="domain" description="Bacterial Ig-like" evidence="2">
    <location>
        <begin position="90"/>
        <end position="183"/>
    </location>
</feature>
<dbReference type="NCBIfam" id="NF033510">
    <property type="entry name" value="Ca_tandemer"/>
    <property type="match status" value="7"/>
</dbReference>
<name>A0A379XXD6_SALER</name>
<feature type="domain" description="Bacterial Ig-like" evidence="2">
    <location>
        <begin position="187"/>
        <end position="279"/>
    </location>
</feature>
<feature type="compositionally biased region" description="Polar residues" evidence="1">
    <location>
        <begin position="594"/>
        <end position="609"/>
    </location>
</feature>
<dbReference type="Gene3D" id="2.60.40.10">
    <property type="entry name" value="Immunoglobulins"/>
    <property type="match status" value="8"/>
</dbReference>
<accession>A0A379XXD6</accession>
<dbReference type="AlphaFoldDB" id="A0A379XXD6"/>
<dbReference type="InterPro" id="IPR013783">
    <property type="entry name" value="Ig-like_fold"/>
</dbReference>
<feature type="region of interest" description="Disordered" evidence="1">
    <location>
        <begin position="585"/>
        <end position="611"/>
    </location>
</feature>
<protein>
    <submittedName>
        <fullName evidence="3">Large repetitive protein</fullName>
    </submittedName>
</protein>
<evidence type="ECO:0000259" key="2">
    <source>
        <dbReference type="Pfam" id="PF19077"/>
    </source>
</evidence>
<evidence type="ECO:0000313" key="4">
    <source>
        <dbReference type="Proteomes" id="UP000254220"/>
    </source>
</evidence>
<dbReference type="Pfam" id="PF19077">
    <property type="entry name" value="Big_13"/>
    <property type="match status" value="7"/>
</dbReference>
<dbReference type="Proteomes" id="UP000254220">
    <property type="component" value="Unassembled WGS sequence"/>
</dbReference>
<feature type="domain" description="Bacterial Ig-like" evidence="2">
    <location>
        <begin position="4"/>
        <end position="76"/>
    </location>
</feature>
<evidence type="ECO:0000256" key="1">
    <source>
        <dbReference type="SAM" id="MobiDB-lite"/>
    </source>
</evidence>
<feature type="domain" description="Bacterial Ig-like" evidence="2">
    <location>
        <begin position="605"/>
        <end position="666"/>
    </location>
</feature>